<feature type="binding site" evidence="11">
    <location>
        <position position="228"/>
    </location>
    <ligand>
        <name>beta-D-galactose</name>
        <dbReference type="ChEBI" id="CHEBI:27667"/>
    </ligand>
</feature>
<dbReference type="InterPro" id="IPR008183">
    <property type="entry name" value="Aldose_1/G6P_1-epimerase"/>
</dbReference>
<dbReference type="PANTHER" id="PTHR10091">
    <property type="entry name" value="ALDOSE-1-EPIMERASE"/>
    <property type="match status" value="1"/>
</dbReference>
<comment type="pathway">
    <text evidence="2">Carbohydrate metabolism; hexose metabolism.</text>
</comment>
<dbReference type="AlphaFoldDB" id="A0A449BFD0"/>
<reference evidence="13 14" key="1">
    <citation type="submission" date="2019-01" db="EMBL/GenBank/DDBJ databases">
        <authorList>
            <consortium name="Pathogen Informatics"/>
        </authorList>
    </citation>
    <scope>NUCLEOTIDE SEQUENCE [LARGE SCALE GENOMIC DNA]</scope>
    <source>
        <strain evidence="13 14">NCTC10138</strain>
    </source>
</reference>
<evidence type="ECO:0000256" key="7">
    <source>
        <dbReference type="ARBA" id="ARBA00023277"/>
    </source>
</evidence>
<dbReference type="Pfam" id="PF01263">
    <property type="entry name" value="Aldose_epim"/>
    <property type="match status" value="1"/>
</dbReference>
<dbReference type="OrthoDB" id="9779408at2"/>
<dbReference type="GO" id="GO:0006006">
    <property type="term" value="P:glucose metabolic process"/>
    <property type="evidence" value="ECO:0007669"/>
    <property type="project" value="TreeGrafter"/>
</dbReference>
<name>A0A449BFD0_HAPAX</name>
<dbReference type="EC" id="5.1.3.3" evidence="4"/>
<evidence type="ECO:0000256" key="6">
    <source>
        <dbReference type="ARBA" id="ARBA00023235"/>
    </source>
</evidence>
<evidence type="ECO:0000256" key="3">
    <source>
        <dbReference type="ARBA" id="ARBA00006206"/>
    </source>
</evidence>
<dbReference type="InterPro" id="IPR047215">
    <property type="entry name" value="Galactose_mutarotase-like"/>
</dbReference>
<dbReference type="InterPro" id="IPR018052">
    <property type="entry name" value="Ald1_epimerase_CS"/>
</dbReference>
<evidence type="ECO:0000256" key="10">
    <source>
        <dbReference type="PIRSR" id="PIRSR005096-1"/>
    </source>
</evidence>
<dbReference type="CDD" id="cd09019">
    <property type="entry name" value="galactose_mutarotase_like"/>
    <property type="match status" value="1"/>
</dbReference>
<feature type="binding site" evidence="12">
    <location>
        <begin position="158"/>
        <end position="160"/>
    </location>
    <ligand>
        <name>beta-D-galactose</name>
        <dbReference type="ChEBI" id="CHEBI:27667"/>
    </ligand>
</feature>
<feature type="active site" description="Proton donor" evidence="10">
    <location>
        <position position="158"/>
    </location>
</feature>
<keyword evidence="6 13" id="KW-0413">Isomerase</keyword>
<evidence type="ECO:0000256" key="2">
    <source>
        <dbReference type="ARBA" id="ARBA00005028"/>
    </source>
</evidence>
<dbReference type="Proteomes" id="UP000289841">
    <property type="component" value="Chromosome"/>
</dbReference>
<proteinExistence type="inferred from homology"/>
<evidence type="ECO:0000256" key="9">
    <source>
        <dbReference type="ARBA" id="ARBA00033373"/>
    </source>
</evidence>
<dbReference type="GO" id="GO:0033499">
    <property type="term" value="P:galactose catabolic process via UDP-galactose, Leloir pathway"/>
    <property type="evidence" value="ECO:0007669"/>
    <property type="project" value="TreeGrafter"/>
</dbReference>
<evidence type="ECO:0000256" key="8">
    <source>
        <dbReference type="ARBA" id="ARBA00032300"/>
    </source>
</evidence>
<dbReference type="GO" id="GO:0004034">
    <property type="term" value="F:aldose 1-epimerase activity"/>
    <property type="evidence" value="ECO:0007669"/>
    <property type="project" value="UniProtKB-EC"/>
</dbReference>
<dbReference type="Gene3D" id="2.70.98.10">
    <property type="match status" value="1"/>
</dbReference>
<organism evidence="13 14">
    <name type="scientific">Haploplasma axanthum</name>
    <name type="common">Acholeplasma axanthum</name>
    <dbReference type="NCBI Taxonomy" id="29552"/>
    <lineage>
        <taxon>Bacteria</taxon>
        <taxon>Bacillati</taxon>
        <taxon>Mycoplasmatota</taxon>
        <taxon>Mollicutes</taxon>
        <taxon>Acholeplasmatales</taxon>
        <taxon>Acholeplasmataceae</taxon>
        <taxon>Haploplasma</taxon>
    </lineage>
</organism>
<dbReference type="SUPFAM" id="SSF74650">
    <property type="entry name" value="Galactose mutarotase-like"/>
    <property type="match status" value="1"/>
</dbReference>
<keyword evidence="14" id="KW-1185">Reference proteome</keyword>
<evidence type="ECO:0000256" key="4">
    <source>
        <dbReference type="ARBA" id="ARBA00013185"/>
    </source>
</evidence>
<feature type="binding site" evidence="12">
    <location>
        <begin position="61"/>
        <end position="62"/>
    </location>
    <ligand>
        <name>beta-D-galactose</name>
        <dbReference type="ChEBI" id="CHEBI:27667"/>
    </ligand>
</feature>
<dbReference type="PIRSF" id="PIRSF005096">
    <property type="entry name" value="GALM"/>
    <property type="match status" value="1"/>
</dbReference>
<dbReference type="UniPathway" id="UPA00242"/>
<comment type="similarity">
    <text evidence="3">Belongs to the aldose epimerase family.</text>
</comment>
<evidence type="ECO:0000313" key="13">
    <source>
        <dbReference type="EMBL" id="VEU81154.1"/>
    </source>
</evidence>
<evidence type="ECO:0000313" key="14">
    <source>
        <dbReference type="Proteomes" id="UP000289841"/>
    </source>
</evidence>
<dbReference type="KEGG" id="aaxa:NCTC10138_01549"/>
<evidence type="ECO:0000256" key="11">
    <source>
        <dbReference type="PIRSR" id="PIRSR005096-2"/>
    </source>
</evidence>
<dbReference type="GO" id="GO:0030246">
    <property type="term" value="F:carbohydrate binding"/>
    <property type="evidence" value="ECO:0007669"/>
    <property type="project" value="InterPro"/>
</dbReference>
<gene>
    <name evidence="13" type="primary">galM</name>
    <name evidence="13" type="ORF">NCTC10138_01549</name>
</gene>
<evidence type="ECO:0000256" key="1">
    <source>
        <dbReference type="ARBA" id="ARBA00001614"/>
    </source>
</evidence>
<comment type="catalytic activity">
    <reaction evidence="1">
        <text>alpha-D-glucose = beta-D-glucose</text>
        <dbReference type="Rhea" id="RHEA:10264"/>
        <dbReference type="ChEBI" id="CHEBI:15903"/>
        <dbReference type="ChEBI" id="CHEBI:17925"/>
        <dbReference type="EC" id="5.1.3.3"/>
    </reaction>
</comment>
<dbReference type="InterPro" id="IPR014718">
    <property type="entry name" value="GH-type_carb-bd"/>
</dbReference>
<accession>A0A449BFD0</accession>
<dbReference type="InterPro" id="IPR015443">
    <property type="entry name" value="Aldose_1-epimerase"/>
</dbReference>
<evidence type="ECO:0000256" key="12">
    <source>
        <dbReference type="PIRSR" id="PIRSR005096-3"/>
    </source>
</evidence>
<sequence>MKKYVIKNDFQEITLLDVGATIYKWVAFKDKTNIILSNKNLEDYLNPKNGYLSNTIGRYANRIKEGKFTLNNKEYQLNRNFHGNNHGHGGPEGFYMREFEVVDHTDSKITFKYVSKDGEEGYPGNLTVYVSYELIGNKMILTYNAKTDSDTIVNLTNHSYFNLSNQEGDILTHKLVSTIDKVLDTDNDLVPTGLILDVKNTIFDFSNQVELKKVVLDDSLKGKTNGIDHPFLFAKDKHELILSYNNKSLKITTSYPGIQIYSLNSAPNQELLDRKSVKHAGIAFEPQFEPDAINHKNFNSVILKPSEEYNQQITYELNE</sequence>
<dbReference type="PROSITE" id="PS00545">
    <property type="entry name" value="ALDOSE_1_EPIMERASE"/>
    <property type="match status" value="1"/>
</dbReference>
<dbReference type="RefSeq" id="WP_052589774.1">
    <property type="nucleotide sequence ID" value="NZ_LR215048.1"/>
</dbReference>
<keyword evidence="7" id="KW-0119">Carbohydrate metabolism</keyword>
<dbReference type="EMBL" id="LR215048">
    <property type="protein sequence ID" value="VEU81154.1"/>
    <property type="molecule type" value="Genomic_DNA"/>
</dbReference>
<dbReference type="InterPro" id="IPR011013">
    <property type="entry name" value="Gal_mutarotase_sf_dom"/>
</dbReference>
<protein>
    <recommendedName>
        <fullName evidence="5">Aldose 1-epimerase</fullName>
        <ecNumber evidence="4">5.1.3.3</ecNumber>
    </recommendedName>
    <alternativeName>
        <fullName evidence="9">Galactose mutarotase</fullName>
    </alternativeName>
    <alternativeName>
        <fullName evidence="8">Type-1 mutarotase</fullName>
    </alternativeName>
</protein>
<dbReference type="STRING" id="1278311.GCA_000428705_00627"/>
<feature type="active site" description="Proton acceptor" evidence="10">
    <location>
        <position position="285"/>
    </location>
</feature>
<dbReference type="PANTHER" id="PTHR10091:SF0">
    <property type="entry name" value="GALACTOSE MUTAROTASE"/>
    <property type="match status" value="1"/>
</dbReference>
<evidence type="ECO:0000256" key="5">
    <source>
        <dbReference type="ARBA" id="ARBA00014165"/>
    </source>
</evidence>